<dbReference type="Pfam" id="PF02181">
    <property type="entry name" value="FH2"/>
    <property type="match status" value="1"/>
</dbReference>
<dbReference type="SUPFAM" id="SSF52799">
    <property type="entry name" value="(Phosphotyrosine protein) phosphatases II"/>
    <property type="match status" value="1"/>
</dbReference>
<protein>
    <recommendedName>
        <fullName evidence="3">Formin-like protein</fullName>
    </recommendedName>
</protein>
<keyword evidence="8" id="KW-1185">Reference proteome</keyword>
<evidence type="ECO:0000256" key="3">
    <source>
        <dbReference type="RuleBase" id="RU361260"/>
    </source>
</evidence>
<dbReference type="GO" id="GO:0004721">
    <property type="term" value="F:phosphoprotein phosphatase activity"/>
    <property type="evidence" value="ECO:0007669"/>
    <property type="project" value="UniProtKB-KW"/>
</dbReference>
<keyword evidence="2" id="KW-0378">Hydrolase</keyword>
<dbReference type="InterPro" id="IPR042201">
    <property type="entry name" value="FH2_Formin_sf"/>
</dbReference>
<feature type="compositionally biased region" description="Pro residues" evidence="4">
    <location>
        <begin position="552"/>
        <end position="563"/>
    </location>
</feature>
<feature type="compositionally biased region" description="Pro residues" evidence="4">
    <location>
        <begin position="512"/>
        <end position="524"/>
    </location>
</feature>
<organism evidence="7 8">
    <name type="scientific">Eruca vesicaria subsp. sativa</name>
    <name type="common">Garden rocket</name>
    <name type="synonym">Eruca sativa</name>
    <dbReference type="NCBI Taxonomy" id="29727"/>
    <lineage>
        <taxon>Eukaryota</taxon>
        <taxon>Viridiplantae</taxon>
        <taxon>Streptophyta</taxon>
        <taxon>Embryophyta</taxon>
        <taxon>Tracheophyta</taxon>
        <taxon>Spermatophyta</taxon>
        <taxon>Magnoliopsida</taxon>
        <taxon>eudicotyledons</taxon>
        <taxon>Gunneridae</taxon>
        <taxon>Pentapetalae</taxon>
        <taxon>rosids</taxon>
        <taxon>malvids</taxon>
        <taxon>Brassicales</taxon>
        <taxon>Brassicaceae</taxon>
        <taxon>Brassiceae</taxon>
        <taxon>Eruca</taxon>
    </lineage>
</organism>
<dbReference type="InterPro" id="IPR014020">
    <property type="entry name" value="Tensin_C2-dom"/>
</dbReference>
<reference evidence="7 8" key="1">
    <citation type="submission" date="2022-03" db="EMBL/GenBank/DDBJ databases">
        <authorList>
            <person name="Macdonald S."/>
            <person name="Ahmed S."/>
            <person name="Newling K."/>
        </authorList>
    </citation>
    <scope>NUCLEOTIDE SEQUENCE [LARGE SCALE GENOMIC DNA]</scope>
</reference>
<sequence length="1101" mass="122309">MALFRRLFYKKPPDHLLEISECVYVFDCCFSSNVMGEDDYKLYLGGIVAQLQDHYHNFSFIVFNFREGEGRSQLSEVLTQYNNITVLDYPRHYESCPLLPLGMIHHFLKSSESWLSMEGQQNVLLMHCETGGWPVLAFMLAGLLLYIKQYQGEQKTLEMVQKQAPKELLHLLSPVNPQPSQLRYLHYISRRNLGPTWPPSDTPLLLHCLILRHLPHFEVTNGCRPILRVYGEDPEDRGNSSSILLFPTPNTNRHTRLYLQEEGIQVELDIQCCVHGDVVLECIHLHDDLVREELIFRIMFHTAFVRGNSFMLKRDEMDIRWDAKDQFSKEFKAEVCFSGADAEVPTMVTAQTSEDVEDLDNTSPEEFYEVEETFGNSDDKHDVHGEAPVKDITVDDVQDKSHGKPDSNIDPVKDIEIDDSDEQLERRTMEANENDSITAGTQHKVGGDGINDSPNTSERPNSGTMLSPSSPSKSVYASPLATPTTCSTSQPPPHVYSPLGQTRSHSRTSHLPSPPPPPPLPPPFASARGNSENLLPPPLPPPFEKANGKVLLPPPPPPPPPPFAFKKPNIGTVLPPPPPSTSVYASALATRTRCSTSRRPSHVCHSQRSHRPSPPPPPPPTPPFTSGRPPPPTPMGAPTPPTPPVHGGAPPPPPPPGGGRGPGPPPPPPGPRLPCGGPPPPPGPKPPGGGTRDITGTGFDLGSSPQIEPLKLLRWVKVTKVVQGSLWFELKGHGVEQIEQEFDVSEIETLFPATVTIVTPPRPGGIEPIVANPLIDSKKALNLEIMLAKVKMSLPDMTTAILKMDDSALDIYVIDNLIKFYPTDEELELFKNYTGDKTTLRKCEQLFLELMKVPRAGSKLRVFSFKIQFDTQIAEFKKKLDAVNSACQEVRTSPKLKEIMKRILCLGNILNRGTPSGYAEGFKLDSLLKLSDIRAVNGKMTLMHYLCKVIANKAPELLDFHKELESLETASKIQLKSLGEEMQPISRGMKMLDQELTASERDGPVFEVFHKTLEDFVPFAKAEVKTVESLHSGLANNVDGLPRYFGEVPKLCPFEKVTATLLEFINLFKRAHEENVKQAEEEKKKIAQEAKREKTKGVSIT</sequence>
<comment type="similarity">
    <text evidence="1">Belongs to the formin-like family. Class-II subfamily.</text>
</comment>
<feature type="compositionally biased region" description="Polar residues" evidence="4">
    <location>
        <begin position="452"/>
        <end position="461"/>
    </location>
</feature>
<evidence type="ECO:0000256" key="4">
    <source>
        <dbReference type="SAM" id="MobiDB-lite"/>
    </source>
</evidence>
<evidence type="ECO:0000256" key="2">
    <source>
        <dbReference type="ARBA" id="ARBA00022912"/>
    </source>
</evidence>
<evidence type="ECO:0000313" key="7">
    <source>
        <dbReference type="EMBL" id="CAH8312539.1"/>
    </source>
</evidence>
<name>A0ABC8JAY9_ERUVS</name>
<dbReference type="InterPro" id="IPR015425">
    <property type="entry name" value="FH2_Formin"/>
</dbReference>
<dbReference type="PROSITE" id="PS51444">
    <property type="entry name" value="FH2"/>
    <property type="match status" value="1"/>
</dbReference>
<gene>
    <name evidence="7" type="ORF">ERUC_LOCUS6223</name>
</gene>
<dbReference type="InterPro" id="IPR029021">
    <property type="entry name" value="Prot-tyrosine_phosphatase-like"/>
</dbReference>
<dbReference type="PROSITE" id="PS51182">
    <property type="entry name" value="C2_TENSIN"/>
    <property type="match status" value="1"/>
</dbReference>
<feature type="domain" description="FH2" evidence="6">
    <location>
        <begin position="700"/>
        <end position="1094"/>
    </location>
</feature>
<feature type="region of interest" description="Disordered" evidence="4">
    <location>
        <begin position="390"/>
        <end position="703"/>
    </location>
</feature>
<dbReference type="SMART" id="SM00498">
    <property type="entry name" value="FH2"/>
    <property type="match status" value="1"/>
</dbReference>
<dbReference type="Gene3D" id="1.20.58.2220">
    <property type="entry name" value="Formin, FH2 domain"/>
    <property type="match status" value="1"/>
</dbReference>
<accession>A0ABC8JAY9</accession>
<feature type="compositionally biased region" description="Pro residues" evidence="4">
    <location>
        <begin position="612"/>
        <end position="687"/>
    </location>
</feature>
<dbReference type="EMBL" id="CAKOAT010075154">
    <property type="protein sequence ID" value="CAH8312539.1"/>
    <property type="molecule type" value="Genomic_DNA"/>
</dbReference>
<feature type="compositionally biased region" description="Basic and acidic residues" evidence="4">
    <location>
        <begin position="390"/>
        <end position="415"/>
    </location>
</feature>
<feature type="compositionally biased region" description="Basic residues" evidence="4">
    <location>
        <begin position="599"/>
        <end position="611"/>
    </location>
</feature>
<evidence type="ECO:0000259" key="6">
    <source>
        <dbReference type="PROSITE" id="PS51444"/>
    </source>
</evidence>
<dbReference type="SMART" id="SM01326">
    <property type="entry name" value="PTEN_C2"/>
    <property type="match status" value="1"/>
</dbReference>
<dbReference type="Gene3D" id="3.90.190.10">
    <property type="entry name" value="Protein tyrosine phosphatase superfamily"/>
    <property type="match status" value="1"/>
</dbReference>
<feature type="compositionally biased region" description="Low complexity" evidence="4">
    <location>
        <begin position="462"/>
        <end position="489"/>
    </location>
</feature>
<keyword evidence="2" id="KW-0904">Protein phosphatase</keyword>
<dbReference type="AlphaFoldDB" id="A0ABC8JAY9"/>
<dbReference type="PANTHER" id="PTHR45733:SF10">
    <property type="entry name" value="FORMIN-LIKE PROTEIN 15A-RELATED"/>
    <property type="match status" value="1"/>
</dbReference>
<comment type="caution">
    <text evidence="7">The sequence shown here is derived from an EMBL/GenBank/DDBJ whole genome shotgun (WGS) entry which is preliminary data.</text>
</comment>
<dbReference type="Proteomes" id="UP001642260">
    <property type="component" value="Unassembled WGS sequence"/>
</dbReference>
<dbReference type="SUPFAM" id="SSF101447">
    <property type="entry name" value="Formin homology 2 domain (FH2 domain)"/>
    <property type="match status" value="1"/>
</dbReference>
<dbReference type="PANTHER" id="PTHR45733">
    <property type="entry name" value="FORMIN-J"/>
    <property type="match status" value="1"/>
</dbReference>
<feature type="domain" description="C2 tensin-type" evidence="5">
    <location>
        <begin position="201"/>
        <end position="340"/>
    </location>
</feature>
<proteinExistence type="inferred from homology"/>
<feature type="compositionally biased region" description="Low complexity" evidence="4">
    <location>
        <begin position="585"/>
        <end position="598"/>
    </location>
</feature>
<evidence type="ECO:0000313" key="8">
    <source>
        <dbReference type="Proteomes" id="UP001642260"/>
    </source>
</evidence>
<dbReference type="InterPro" id="IPR051144">
    <property type="entry name" value="Formin_homology_domain"/>
</dbReference>
<feature type="region of interest" description="Disordered" evidence="4">
    <location>
        <begin position="1078"/>
        <end position="1101"/>
    </location>
</feature>
<dbReference type="Pfam" id="PF10409">
    <property type="entry name" value="PTEN_C2"/>
    <property type="match status" value="1"/>
</dbReference>
<evidence type="ECO:0000259" key="5">
    <source>
        <dbReference type="PROSITE" id="PS51182"/>
    </source>
</evidence>
<dbReference type="SUPFAM" id="SSF49562">
    <property type="entry name" value="C2 domain (Calcium/lipid-binding domain, CaLB)"/>
    <property type="match status" value="1"/>
</dbReference>
<dbReference type="InterPro" id="IPR035892">
    <property type="entry name" value="C2_domain_sf"/>
</dbReference>
<evidence type="ECO:0000256" key="1">
    <source>
        <dbReference type="ARBA" id="ARBA00006468"/>
    </source>
</evidence>
<dbReference type="Gene3D" id="2.60.40.1110">
    <property type="match status" value="1"/>
</dbReference>